<dbReference type="EMBL" id="CAADEY010000170">
    <property type="protein sequence ID" value="VFJ67775.1"/>
    <property type="molecule type" value="Genomic_DNA"/>
</dbReference>
<reference evidence="3" key="1">
    <citation type="submission" date="2019-02" db="EMBL/GenBank/DDBJ databases">
        <authorList>
            <person name="Gruber-Vodicka R. H."/>
            <person name="Seah K. B. B."/>
        </authorList>
    </citation>
    <scope>NUCLEOTIDE SEQUENCE</scope>
    <source>
        <strain evidence="3">BECK_DK161</strain>
    </source>
</reference>
<organism evidence="3">
    <name type="scientific">Candidatus Kentrum sp. DK</name>
    <dbReference type="NCBI Taxonomy" id="2126562"/>
    <lineage>
        <taxon>Bacteria</taxon>
        <taxon>Pseudomonadati</taxon>
        <taxon>Pseudomonadota</taxon>
        <taxon>Gammaproteobacteria</taxon>
        <taxon>Candidatus Kentrum</taxon>
    </lineage>
</organism>
<feature type="domain" description="Transposase IS4-like" evidence="1">
    <location>
        <begin position="93"/>
        <end position="246"/>
    </location>
</feature>
<dbReference type="PANTHER" id="PTHR30007:SF1">
    <property type="entry name" value="BLR1914 PROTEIN"/>
    <property type="match status" value="1"/>
</dbReference>
<dbReference type="InterPro" id="IPR025161">
    <property type="entry name" value="IS402-like_dom"/>
</dbReference>
<dbReference type="Pfam" id="PF13340">
    <property type="entry name" value="DUF4096"/>
    <property type="match status" value="1"/>
</dbReference>
<evidence type="ECO:0000313" key="3">
    <source>
        <dbReference type="EMBL" id="VFJ67775.1"/>
    </source>
</evidence>
<dbReference type="GO" id="GO:0006313">
    <property type="term" value="P:DNA transposition"/>
    <property type="evidence" value="ECO:0007669"/>
    <property type="project" value="InterPro"/>
</dbReference>
<dbReference type="GO" id="GO:0003677">
    <property type="term" value="F:DNA binding"/>
    <property type="evidence" value="ECO:0007669"/>
    <property type="project" value="InterPro"/>
</dbReference>
<sequence>MTMSNTKLSDVNWIKIYAFLGMKKGIYIGNETACRKFLDGVLWMLRSGAQWRLLPEERGKWNSIYKRFVRWGDKGIWTEMHNHFASDPDMESIMVDGTVTRAHACAAGAPQGKLDEPEDQALGRSKGGFSTKIHVMTDALGNPLDFVLTGGQVADITQAYTLVEGVTATYALLDKAYDCDKLIEQLKSQGIIPVIPPKANRKEPREYDKHIYKERSLVECFIGKLKQFRRVFSRFDKWAKNYMNFVRFSAALIWLR</sequence>
<gene>
    <name evidence="3" type="ORF">BECKDK2373C_GA0170839_11702</name>
</gene>
<evidence type="ECO:0000259" key="2">
    <source>
        <dbReference type="Pfam" id="PF13340"/>
    </source>
</evidence>
<dbReference type="InterPro" id="IPR002559">
    <property type="entry name" value="Transposase_11"/>
</dbReference>
<dbReference type="PANTHER" id="PTHR30007">
    <property type="entry name" value="PHP DOMAIN PROTEIN"/>
    <property type="match status" value="1"/>
</dbReference>
<proteinExistence type="predicted"/>
<name>A0A450TJX3_9GAMM</name>
<dbReference type="AlphaFoldDB" id="A0A450TJX3"/>
<protein>
    <submittedName>
        <fullName evidence="3">Transposase, IS4 family</fullName>
    </submittedName>
</protein>
<feature type="domain" description="Insertion element IS402-like" evidence="2">
    <location>
        <begin position="8"/>
        <end position="81"/>
    </location>
</feature>
<dbReference type="NCBIfam" id="NF033580">
    <property type="entry name" value="transpos_IS5_3"/>
    <property type="match status" value="1"/>
</dbReference>
<dbReference type="Pfam" id="PF01609">
    <property type="entry name" value="DDE_Tnp_1"/>
    <property type="match status" value="1"/>
</dbReference>
<evidence type="ECO:0000259" key="1">
    <source>
        <dbReference type="Pfam" id="PF01609"/>
    </source>
</evidence>
<accession>A0A450TJX3</accession>
<dbReference type="GO" id="GO:0004803">
    <property type="term" value="F:transposase activity"/>
    <property type="evidence" value="ECO:0007669"/>
    <property type="project" value="InterPro"/>
</dbReference>